<feature type="coiled-coil region" evidence="1">
    <location>
        <begin position="83"/>
        <end position="134"/>
    </location>
</feature>
<proteinExistence type="predicted"/>
<sequence>MANLKRGDQGNEVKDLQKKLNAVPKLGVKLVVDGIFGPKTEAAVKKFQKHVEVKITGVYDAETRKRLEAGGEPPPKMTVEDYKSRLEKNQKVLENNRKGFEDRSRELAAAQKTLQELLARAKAAQDTVAKLINENKAYFTEWLAIAQKIAANQKTFETLAKTNPAKARELLKTIEADHKQAEKVLDRLRKNQQAMIDADKDVKKVIDAVS</sequence>
<dbReference type="Pfam" id="PF01471">
    <property type="entry name" value="PG_binding_1"/>
    <property type="match status" value="1"/>
</dbReference>
<gene>
    <name evidence="3" type="ORF">LNKW23_24010</name>
</gene>
<evidence type="ECO:0000256" key="1">
    <source>
        <dbReference type="SAM" id="Coils"/>
    </source>
</evidence>
<feature type="coiled-coil region" evidence="1">
    <location>
        <begin position="171"/>
        <end position="198"/>
    </location>
</feature>
<evidence type="ECO:0000259" key="2">
    <source>
        <dbReference type="Pfam" id="PF01471"/>
    </source>
</evidence>
<dbReference type="Gene3D" id="1.10.101.10">
    <property type="entry name" value="PGBD-like superfamily/PGBD"/>
    <property type="match status" value="1"/>
</dbReference>
<organism evidence="3 4">
    <name type="scientific">Paralimibaculum aggregatum</name>
    <dbReference type="NCBI Taxonomy" id="3036245"/>
    <lineage>
        <taxon>Bacteria</taxon>
        <taxon>Pseudomonadati</taxon>
        <taxon>Pseudomonadota</taxon>
        <taxon>Alphaproteobacteria</taxon>
        <taxon>Rhodobacterales</taxon>
        <taxon>Paracoccaceae</taxon>
        <taxon>Paralimibaculum</taxon>
    </lineage>
</organism>
<name>A0ABQ6LPF8_9RHOB</name>
<dbReference type="InterPro" id="IPR036365">
    <property type="entry name" value="PGBD-like_sf"/>
</dbReference>
<dbReference type="InterPro" id="IPR036366">
    <property type="entry name" value="PGBDSf"/>
</dbReference>
<keyword evidence="4" id="KW-1185">Reference proteome</keyword>
<evidence type="ECO:0000313" key="4">
    <source>
        <dbReference type="Proteomes" id="UP001239909"/>
    </source>
</evidence>
<dbReference type="SUPFAM" id="SSF47090">
    <property type="entry name" value="PGBD-like"/>
    <property type="match status" value="1"/>
</dbReference>
<accession>A0ABQ6LPF8</accession>
<dbReference type="RefSeq" id="WP_285671988.1">
    <property type="nucleotide sequence ID" value="NZ_BSYI01000017.1"/>
</dbReference>
<evidence type="ECO:0000313" key="3">
    <source>
        <dbReference type="EMBL" id="GMG83188.1"/>
    </source>
</evidence>
<feature type="domain" description="Peptidoglycan binding-like" evidence="2">
    <location>
        <begin position="9"/>
        <end position="67"/>
    </location>
</feature>
<dbReference type="EMBL" id="BSYI01000017">
    <property type="protein sequence ID" value="GMG83188.1"/>
    <property type="molecule type" value="Genomic_DNA"/>
</dbReference>
<keyword evidence="1" id="KW-0175">Coiled coil</keyword>
<dbReference type="Proteomes" id="UP001239909">
    <property type="component" value="Unassembled WGS sequence"/>
</dbReference>
<dbReference type="InterPro" id="IPR002477">
    <property type="entry name" value="Peptidoglycan-bd-like"/>
</dbReference>
<protein>
    <recommendedName>
        <fullName evidence="2">Peptidoglycan binding-like domain-containing protein</fullName>
    </recommendedName>
</protein>
<comment type="caution">
    <text evidence="3">The sequence shown here is derived from an EMBL/GenBank/DDBJ whole genome shotgun (WGS) entry which is preliminary data.</text>
</comment>
<reference evidence="3 4" key="1">
    <citation type="submission" date="2023-04" db="EMBL/GenBank/DDBJ databases">
        <title>Marinoamorphus aggregata gen. nov., sp. Nov., isolate from tissue of brittle star Ophioplocus japonicus.</title>
        <authorList>
            <person name="Kawano K."/>
            <person name="Sawayama S."/>
            <person name="Nakagawa S."/>
        </authorList>
    </citation>
    <scope>NUCLEOTIDE SEQUENCE [LARGE SCALE GENOMIC DNA]</scope>
    <source>
        <strain evidence="3 4">NKW23</strain>
    </source>
</reference>